<evidence type="ECO:0000256" key="2">
    <source>
        <dbReference type="ARBA" id="ARBA00022448"/>
    </source>
</evidence>
<dbReference type="InterPro" id="IPR011989">
    <property type="entry name" value="ARM-like"/>
</dbReference>
<dbReference type="EMBL" id="KZ305031">
    <property type="protein sequence ID" value="PIA48527.1"/>
    <property type="molecule type" value="Genomic_DNA"/>
</dbReference>
<dbReference type="SUPFAM" id="SSF48371">
    <property type="entry name" value="ARM repeat"/>
    <property type="match status" value="1"/>
</dbReference>
<keyword evidence="7" id="KW-1185">Reference proteome</keyword>
<comment type="subcellular location">
    <subcellularLocation>
        <location evidence="1">Cytoplasm</location>
    </subcellularLocation>
</comment>
<dbReference type="GO" id="GO:0006606">
    <property type="term" value="P:protein import into nucleus"/>
    <property type="evidence" value="ECO:0007669"/>
    <property type="project" value="InterPro"/>
</dbReference>
<evidence type="ECO:0000256" key="5">
    <source>
        <dbReference type="ARBA" id="ARBA00022927"/>
    </source>
</evidence>
<dbReference type="Proteomes" id="UP000230069">
    <property type="component" value="Unassembled WGS sequence"/>
</dbReference>
<organism evidence="6 7">
    <name type="scientific">Aquilegia coerulea</name>
    <name type="common">Rocky mountain columbine</name>
    <dbReference type="NCBI Taxonomy" id="218851"/>
    <lineage>
        <taxon>Eukaryota</taxon>
        <taxon>Viridiplantae</taxon>
        <taxon>Streptophyta</taxon>
        <taxon>Embryophyta</taxon>
        <taxon>Tracheophyta</taxon>
        <taxon>Spermatophyta</taxon>
        <taxon>Magnoliopsida</taxon>
        <taxon>Ranunculales</taxon>
        <taxon>Ranunculaceae</taxon>
        <taxon>Thalictroideae</taxon>
        <taxon>Aquilegia</taxon>
    </lineage>
</organism>
<proteinExistence type="predicted"/>
<keyword evidence="5" id="KW-0653">Protein transport</keyword>
<dbReference type="InterPro" id="IPR016024">
    <property type="entry name" value="ARM-type_fold"/>
</dbReference>
<protein>
    <submittedName>
        <fullName evidence="6">Uncharacterized protein</fullName>
    </submittedName>
</protein>
<evidence type="ECO:0000256" key="3">
    <source>
        <dbReference type="ARBA" id="ARBA00022490"/>
    </source>
</evidence>
<reference evidence="6 7" key="1">
    <citation type="submission" date="2017-09" db="EMBL/GenBank/DDBJ databases">
        <title>WGS assembly of Aquilegia coerulea Goldsmith.</title>
        <authorList>
            <person name="Hodges S."/>
            <person name="Kramer E."/>
            <person name="Nordborg M."/>
            <person name="Tomkins J."/>
            <person name="Borevitz J."/>
            <person name="Derieg N."/>
            <person name="Yan J."/>
            <person name="Mihaltcheva S."/>
            <person name="Hayes R.D."/>
            <person name="Rokhsar D."/>
        </authorList>
    </citation>
    <scope>NUCLEOTIDE SEQUENCE [LARGE SCALE GENOMIC DNA]</scope>
    <source>
        <strain evidence="7">cv. Goldsmith</strain>
    </source>
</reference>
<dbReference type="STRING" id="218851.A0A2G5DZ24"/>
<evidence type="ECO:0000313" key="7">
    <source>
        <dbReference type="Proteomes" id="UP000230069"/>
    </source>
</evidence>
<keyword evidence="2" id="KW-0813">Transport</keyword>
<evidence type="ECO:0000256" key="1">
    <source>
        <dbReference type="ARBA" id="ARBA00004496"/>
    </source>
</evidence>
<dbReference type="Gene3D" id="1.25.10.10">
    <property type="entry name" value="Leucine-rich Repeat Variant"/>
    <property type="match status" value="1"/>
</dbReference>
<gene>
    <name evidence="6" type="ORF">AQUCO_01400842v1</name>
</gene>
<dbReference type="OrthoDB" id="10263328at2759"/>
<dbReference type="GO" id="GO:0005737">
    <property type="term" value="C:cytoplasm"/>
    <property type="evidence" value="ECO:0007669"/>
    <property type="project" value="UniProtKB-SubCell"/>
</dbReference>
<keyword evidence="3" id="KW-0963">Cytoplasm</keyword>
<evidence type="ECO:0000256" key="4">
    <source>
        <dbReference type="ARBA" id="ARBA00022737"/>
    </source>
</evidence>
<name>A0A2G5DZ24_AQUCA</name>
<dbReference type="Pfam" id="PF13513">
    <property type="entry name" value="HEAT_EZ"/>
    <property type="match status" value="1"/>
</dbReference>
<dbReference type="AlphaFoldDB" id="A0A2G5DZ24"/>
<evidence type="ECO:0000313" key="6">
    <source>
        <dbReference type="EMBL" id="PIA48527.1"/>
    </source>
</evidence>
<accession>A0A2G5DZ24</accession>
<sequence length="102" mass="10623">MAVGTCLGLVAKTVGDAIVPLVMPFVEANITEPGWGCREAATYAFGSILDGPSIETLPPSVKAGLEFLPNAMTDANSHVKDTTALTRVGFLGFGILLLVDFL</sequence>
<dbReference type="InParanoid" id="A0A2G5DZ24"/>
<dbReference type="PANTHER" id="PTHR10527">
    <property type="entry name" value="IMPORTIN BETA"/>
    <property type="match status" value="1"/>
</dbReference>
<keyword evidence="4" id="KW-0677">Repeat</keyword>
<dbReference type="InterPro" id="IPR040122">
    <property type="entry name" value="Importin_beta"/>
</dbReference>